<keyword evidence="5" id="KW-1185">Reference proteome</keyword>
<name>A0ABD2LEY0_9BILA</name>
<dbReference type="InterPro" id="IPR003877">
    <property type="entry name" value="SPRY_dom"/>
</dbReference>
<comment type="subcellular location">
    <subcellularLocation>
        <location evidence="1">Nucleus</location>
    </subcellularLocation>
</comment>
<accession>A0ABD2LEY0</accession>
<dbReference type="PANTHER" id="PTHR10598">
    <property type="entry name" value="SET1/ASH2 HISTONE METHYLTRANSFERASE COMPLEX SUBUNIT ASH2"/>
    <property type="match status" value="1"/>
</dbReference>
<evidence type="ECO:0000256" key="2">
    <source>
        <dbReference type="ARBA" id="ARBA00023242"/>
    </source>
</evidence>
<feature type="domain" description="SPRY" evidence="3">
    <location>
        <begin position="202"/>
        <end position="347"/>
    </location>
</feature>
<dbReference type="InterPro" id="IPR037353">
    <property type="entry name" value="ASH2"/>
</dbReference>
<dbReference type="EMBL" id="JBICBT010000436">
    <property type="protein sequence ID" value="KAL3113778.1"/>
    <property type="molecule type" value="Genomic_DNA"/>
</dbReference>
<dbReference type="AlphaFoldDB" id="A0ABD2LEY0"/>
<proteinExistence type="predicted"/>
<dbReference type="SUPFAM" id="SSF49899">
    <property type="entry name" value="Concanavalin A-like lectins/glucanases"/>
    <property type="match status" value="1"/>
</dbReference>
<dbReference type="InterPro" id="IPR043136">
    <property type="entry name" value="B30.2/SPRY_sf"/>
</dbReference>
<evidence type="ECO:0000313" key="4">
    <source>
        <dbReference type="EMBL" id="KAL3113778.1"/>
    </source>
</evidence>
<keyword evidence="2" id="KW-0539">Nucleus</keyword>
<protein>
    <recommendedName>
        <fullName evidence="3">SPRY domain-containing protein</fullName>
    </recommendedName>
</protein>
<dbReference type="Pfam" id="PF00622">
    <property type="entry name" value="SPRY"/>
    <property type="match status" value="1"/>
</dbReference>
<dbReference type="Proteomes" id="UP001620626">
    <property type="component" value="Unassembled WGS sequence"/>
</dbReference>
<organism evidence="4 5">
    <name type="scientific">Heterodera trifolii</name>
    <dbReference type="NCBI Taxonomy" id="157864"/>
    <lineage>
        <taxon>Eukaryota</taxon>
        <taxon>Metazoa</taxon>
        <taxon>Ecdysozoa</taxon>
        <taxon>Nematoda</taxon>
        <taxon>Chromadorea</taxon>
        <taxon>Rhabditida</taxon>
        <taxon>Tylenchina</taxon>
        <taxon>Tylenchomorpha</taxon>
        <taxon>Tylenchoidea</taxon>
        <taxon>Heteroderidae</taxon>
        <taxon>Heteroderinae</taxon>
        <taxon>Heterodera</taxon>
    </lineage>
</organism>
<evidence type="ECO:0000256" key="1">
    <source>
        <dbReference type="ARBA" id="ARBA00004123"/>
    </source>
</evidence>
<dbReference type="InterPro" id="IPR013320">
    <property type="entry name" value="ConA-like_dom_sf"/>
</dbReference>
<dbReference type="InterPro" id="IPR044736">
    <property type="entry name" value="Gid1/RanBPM/SPLA_SPRY"/>
</dbReference>
<evidence type="ECO:0000259" key="3">
    <source>
        <dbReference type="SMART" id="SM00449"/>
    </source>
</evidence>
<dbReference type="GO" id="GO:0005634">
    <property type="term" value="C:nucleus"/>
    <property type="evidence" value="ECO:0007669"/>
    <property type="project" value="UniProtKB-SubCell"/>
</dbReference>
<dbReference type="CDD" id="cd12885">
    <property type="entry name" value="SPRY_RanBP_like"/>
    <property type="match status" value="1"/>
</dbReference>
<gene>
    <name evidence="4" type="ORF">niasHT_013837</name>
</gene>
<dbReference type="Gene3D" id="2.60.120.920">
    <property type="match status" value="1"/>
</dbReference>
<comment type="caution">
    <text evidence="4">The sequence shown here is derived from an EMBL/GenBank/DDBJ whole genome shotgun (WGS) entry which is preliminary data.</text>
</comment>
<reference evidence="4 5" key="1">
    <citation type="submission" date="2024-10" db="EMBL/GenBank/DDBJ databases">
        <authorList>
            <person name="Kim D."/>
        </authorList>
    </citation>
    <scope>NUCLEOTIDE SEQUENCE [LARGE SCALE GENOMIC DNA]</scope>
    <source>
        <strain evidence="4">BH-2024</strain>
    </source>
</reference>
<evidence type="ECO:0000313" key="5">
    <source>
        <dbReference type="Proteomes" id="UP001620626"/>
    </source>
</evidence>
<dbReference type="SMART" id="SM00449">
    <property type="entry name" value="SPRY"/>
    <property type="match status" value="1"/>
</dbReference>
<dbReference type="PANTHER" id="PTHR10598:SF0">
    <property type="entry name" value="SET1_ASH2 HISTONE METHYLTRANSFERASE COMPLEX SUBUNIT ASH2"/>
    <property type="match status" value="1"/>
</dbReference>
<sequence>MSFHANAATIIEAGQLSTDQQQIDENATEQNVSKTSAVSCANCLKEKAKNEKMHEQLFQRQEQMLAKIDELQKSVFALKEGHSLILSAVEKQFSSLGTNLDNKINELLNSNTALIDVQKDVQKSVNKFIGPDYSELKKMYSNCWDAAACHSDLAISDSASNNAALNKAQQKPGCLRKSVMVKHNGKNSGFCSVFAKMSIPNESFFYYEVTIVHKHFDFGMHIGFATKQMPLHSCVGCHEGSYAYDDNGKFLGGGALLDGTNGQQSTSAAGSTRDGASAIDGTPSLDVGDIIGCGVNRRVGGRITYTLNGKRLGSVSISANASSSELFPSVSLYWPGDKIEANFGPVFKHPQRLL</sequence>